<sequence>MHYDTHQIMDYLSCYLPEKKESNKRTIKCNLINTQNILEVLIDVESFLSDLIGNNTIPWEIIPENYLIELLNENKKEIRLPFFSAESYFPEFRTENIAVNPTRKLAFRQGNIDFILIGARGRFDISSLPQTPDPDVPVSAGIYIGSTRTFTGVIQQINEGDILFITQYQQFLRAGGYFQMTLKQEQEQEQDETVITERGIVPQAPVTPPETTLFDSRRVPVQVDFLQYRRVFPLSELMALQPGDKLALPAADNHLITLEISGQRFAQGELVRIGEQYAVEIHHIFHKGG</sequence>
<dbReference type="RefSeq" id="WP_108656051.1">
    <property type="nucleotide sequence ID" value="NZ_CP028956.1"/>
</dbReference>
<evidence type="ECO:0000313" key="3">
    <source>
        <dbReference type="Proteomes" id="UP000244682"/>
    </source>
</evidence>
<name>A0AAU8ZL03_MORMO</name>
<dbReference type="SUPFAM" id="SSF101801">
    <property type="entry name" value="Surface presentation of antigens (SPOA)"/>
    <property type="match status" value="1"/>
</dbReference>
<proteinExistence type="predicted"/>
<dbReference type="EMBL" id="CP028956">
    <property type="protein sequence ID" value="AWC93693.1"/>
    <property type="molecule type" value="Genomic_DNA"/>
</dbReference>
<accession>A0AAU8ZL03</accession>
<dbReference type="Proteomes" id="UP000244682">
    <property type="component" value="Chromosome"/>
</dbReference>
<reference evidence="2 3" key="1">
    <citation type="submission" date="2018-04" db="EMBL/GenBank/DDBJ databases">
        <title>Whole genome sequencing of Morganella morganii AR_0133.</title>
        <authorList>
            <person name="Conlan S."/>
            <person name="Thomas P.J."/>
            <person name="Mullikin J."/>
            <person name="Frank K.M."/>
            <person name="Segre J.A."/>
        </authorList>
    </citation>
    <scope>NUCLEOTIDE SEQUENCE [LARGE SCALE GENOMIC DNA]</scope>
    <source>
        <strain evidence="2 3">AR_0133</strain>
    </source>
</reference>
<feature type="domain" description="Flagellar motor switch protein FliN-like C-terminal" evidence="1">
    <location>
        <begin position="218"/>
        <end position="284"/>
    </location>
</feature>
<dbReference type="InterPro" id="IPR001543">
    <property type="entry name" value="FliN-like_C"/>
</dbReference>
<dbReference type="Pfam" id="PF01052">
    <property type="entry name" value="FliMN_C"/>
    <property type="match status" value="1"/>
</dbReference>
<dbReference type="InterPro" id="IPR036429">
    <property type="entry name" value="SpoA-like_sf"/>
</dbReference>
<protein>
    <recommendedName>
        <fullName evidence="1">Flagellar motor switch protein FliN-like C-terminal domain-containing protein</fullName>
    </recommendedName>
</protein>
<evidence type="ECO:0000259" key="1">
    <source>
        <dbReference type="Pfam" id="PF01052"/>
    </source>
</evidence>
<gene>
    <name evidence="2" type="ORF">AM380_08655</name>
</gene>
<evidence type="ECO:0000313" key="2">
    <source>
        <dbReference type="EMBL" id="AWC93693.1"/>
    </source>
</evidence>
<dbReference type="Gene3D" id="2.30.330.10">
    <property type="entry name" value="SpoA-like"/>
    <property type="match status" value="1"/>
</dbReference>
<dbReference type="AlphaFoldDB" id="A0AAU8ZL03"/>
<organism evidence="2 3">
    <name type="scientific">Morganella morganii</name>
    <name type="common">Proteus morganii</name>
    <dbReference type="NCBI Taxonomy" id="582"/>
    <lineage>
        <taxon>Bacteria</taxon>
        <taxon>Pseudomonadati</taxon>
        <taxon>Pseudomonadota</taxon>
        <taxon>Gammaproteobacteria</taxon>
        <taxon>Enterobacterales</taxon>
        <taxon>Morganellaceae</taxon>
        <taxon>Morganella</taxon>
    </lineage>
</organism>